<dbReference type="RefSeq" id="WP_070091236.1">
    <property type="nucleotide sequence ID" value="NZ_CP016634.1"/>
</dbReference>
<dbReference type="InterPro" id="IPR000182">
    <property type="entry name" value="GNAT_dom"/>
</dbReference>
<dbReference type="SUPFAM" id="SSF55729">
    <property type="entry name" value="Acyl-CoA N-acyltransferases (Nat)"/>
    <property type="match status" value="1"/>
</dbReference>
<dbReference type="PROSITE" id="PS51186">
    <property type="entry name" value="GNAT"/>
    <property type="match status" value="1"/>
</dbReference>
<dbReference type="Gene3D" id="3.40.630.30">
    <property type="match status" value="1"/>
</dbReference>
<keyword evidence="3" id="KW-0808">Transferase</keyword>
<dbReference type="GO" id="GO:0016747">
    <property type="term" value="F:acyltransferase activity, transferring groups other than amino-acyl groups"/>
    <property type="evidence" value="ECO:0007669"/>
    <property type="project" value="InterPro"/>
</dbReference>
<proteinExistence type="predicted"/>
<keyword evidence="1" id="KW-0472">Membrane</keyword>
<dbReference type="EMBL" id="CP016634">
    <property type="protein sequence ID" value="ANY87439.1"/>
    <property type="molecule type" value="Genomic_DNA"/>
</dbReference>
<accession>A0A1B2F574</accession>
<dbReference type="CDD" id="cd04301">
    <property type="entry name" value="NAT_SF"/>
    <property type="match status" value="1"/>
</dbReference>
<keyword evidence="1" id="KW-1133">Transmembrane helix</keyword>
<keyword evidence="1" id="KW-0812">Transmembrane</keyword>
<feature type="transmembrane region" description="Helical" evidence="1">
    <location>
        <begin position="63"/>
        <end position="85"/>
    </location>
</feature>
<evidence type="ECO:0000313" key="3">
    <source>
        <dbReference type="EMBL" id="ANY87439.1"/>
    </source>
</evidence>
<dbReference type="AlphaFoldDB" id="A0A1B2F574"/>
<dbReference type="Pfam" id="PF13508">
    <property type="entry name" value="Acetyltransf_7"/>
    <property type="match status" value="1"/>
</dbReference>
<sequence>MPDVTATSARVCLLDDGYHREVRSLLYHAYRHDPTLAYVFEAQRPGYERRLRMMLREWVRQHFYLQLPAIGVLVNDTLVGLALIVPSLRRLGVTDSWAWRLRMILGTGIRCTRRYLDYQAALSSALPPGGVHVLSLVGVHPRYQRQRYGEQLLQAVHDWCDEDPTSQGVVLNTGNAHFLAFYQRVGYQEVGEIAVGPIRERVFMRPNPAFRESAIG</sequence>
<reference evidence="3" key="1">
    <citation type="submission" date="2016-07" db="EMBL/GenBank/DDBJ databases">
        <title>New class B carbapenemase carried by novel plasmid in Pseudomonas putida enviromental strain in eastern Amazonia.</title>
        <authorList>
            <person name="Souza C.O."/>
            <person name="Lima K.V."/>
            <person name="Brasiliense D.M."/>
            <person name="Perez-Chaparro P.J."/>
            <person name="Mamizuka E.M."/>
            <person name="Lima M.O."/>
            <person name="Lima L.N."/>
            <person name="McCulloch J.A."/>
        </authorList>
    </citation>
    <scope>NUCLEOTIDE SEQUENCE [LARGE SCALE GENOMIC DNA]</scope>
    <source>
        <strain evidence="3">IEC33019</strain>
    </source>
</reference>
<evidence type="ECO:0000259" key="2">
    <source>
        <dbReference type="PROSITE" id="PS51186"/>
    </source>
</evidence>
<evidence type="ECO:0000256" key="1">
    <source>
        <dbReference type="SAM" id="Phobius"/>
    </source>
</evidence>
<gene>
    <name evidence="3" type="ORF">IEC33019_1878</name>
</gene>
<dbReference type="InterPro" id="IPR016181">
    <property type="entry name" value="Acyl_CoA_acyltransferase"/>
</dbReference>
<organism evidence="3">
    <name type="scientific">Pseudomonas putida</name>
    <name type="common">Arthrobacter siderocapsulatus</name>
    <dbReference type="NCBI Taxonomy" id="303"/>
    <lineage>
        <taxon>Bacteria</taxon>
        <taxon>Pseudomonadati</taxon>
        <taxon>Pseudomonadota</taxon>
        <taxon>Gammaproteobacteria</taxon>
        <taxon>Pseudomonadales</taxon>
        <taxon>Pseudomonadaceae</taxon>
        <taxon>Pseudomonas</taxon>
    </lineage>
</organism>
<protein>
    <submittedName>
        <fullName evidence="3">Acetyltransferase (GNAT) family protein</fullName>
    </submittedName>
</protein>
<feature type="domain" description="N-acetyltransferase" evidence="2">
    <location>
        <begin position="53"/>
        <end position="209"/>
    </location>
</feature>
<name>A0A1B2F574_PSEPU</name>